<sequence length="418" mass="46228">MTGAYSRRNRGGGVERFYSPPAMRKQNLQQQQQGAATQEHHEQNQSNLGHSKRVGSGSVSESDDGKSASSTSSATKASMAKRVENLTNLDRFIEHTTPSVPAQLFSKTSIRELQKHDGEIQPYFVLGDLWEFFKEWSAYGAGVPLLLNGSDSVVQYYVPYLSGIQLYADPSGPVIRQRRPGEESDADSSRDTSSDDSGEFGTDGGVSIVQGTSRPPNCSGAVAEGLSSPSLTCNPFRGLSGDENKANNHPGILVFEYLDSNQPYAREPLADKISDLEARFPALKTYRSCDLTSASWLSVAWYPIYRIPMGPTLQSLDACFLTYHSLSTPLTSTSTEWSRPPSSTFVGKTQNAGMPLKLSLPTFALASYKFKVSFWNFNGDFESPKFNLLAQAADSWLQRLQVNHPDYMFFMSHNPYWR</sequence>
<evidence type="ECO:0000313" key="1">
    <source>
        <dbReference type="EMBL" id="KAI5650877.1"/>
    </source>
</evidence>
<dbReference type="Proteomes" id="UP001060085">
    <property type="component" value="Linkage Group LG08"/>
</dbReference>
<name>A0ACB9ZV98_CATRO</name>
<proteinExistence type="predicted"/>
<organism evidence="1 2">
    <name type="scientific">Catharanthus roseus</name>
    <name type="common">Madagascar periwinkle</name>
    <name type="synonym">Vinca rosea</name>
    <dbReference type="NCBI Taxonomy" id="4058"/>
    <lineage>
        <taxon>Eukaryota</taxon>
        <taxon>Viridiplantae</taxon>
        <taxon>Streptophyta</taxon>
        <taxon>Embryophyta</taxon>
        <taxon>Tracheophyta</taxon>
        <taxon>Spermatophyta</taxon>
        <taxon>Magnoliopsida</taxon>
        <taxon>eudicotyledons</taxon>
        <taxon>Gunneridae</taxon>
        <taxon>Pentapetalae</taxon>
        <taxon>asterids</taxon>
        <taxon>lamiids</taxon>
        <taxon>Gentianales</taxon>
        <taxon>Apocynaceae</taxon>
        <taxon>Rauvolfioideae</taxon>
        <taxon>Vinceae</taxon>
        <taxon>Catharanthinae</taxon>
        <taxon>Catharanthus</taxon>
    </lineage>
</organism>
<keyword evidence="2" id="KW-1185">Reference proteome</keyword>
<evidence type="ECO:0000313" key="2">
    <source>
        <dbReference type="Proteomes" id="UP001060085"/>
    </source>
</evidence>
<dbReference type="EMBL" id="CM044708">
    <property type="protein sequence ID" value="KAI5650877.1"/>
    <property type="molecule type" value="Genomic_DNA"/>
</dbReference>
<protein>
    <submittedName>
        <fullName evidence="1">Uncharacterized protein</fullName>
    </submittedName>
</protein>
<reference evidence="2" key="1">
    <citation type="journal article" date="2023" name="Nat. Plants">
        <title>Single-cell RNA sequencing provides a high-resolution roadmap for understanding the multicellular compartmentation of specialized metabolism.</title>
        <authorList>
            <person name="Sun S."/>
            <person name="Shen X."/>
            <person name="Li Y."/>
            <person name="Li Y."/>
            <person name="Wang S."/>
            <person name="Li R."/>
            <person name="Zhang H."/>
            <person name="Shen G."/>
            <person name="Guo B."/>
            <person name="Wei J."/>
            <person name="Xu J."/>
            <person name="St-Pierre B."/>
            <person name="Chen S."/>
            <person name="Sun C."/>
        </authorList>
    </citation>
    <scope>NUCLEOTIDE SEQUENCE [LARGE SCALE GENOMIC DNA]</scope>
</reference>
<gene>
    <name evidence="1" type="ORF">M9H77_36882</name>
</gene>
<comment type="caution">
    <text evidence="1">The sequence shown here is derived from an EMBL/GenBank/DDBJ whole genome shotgun (WGS) entry which is preliminary data.</text>
</comment>
<accession>A0ACB9ZV98</accession>